<evidence type="ECO:0000313" key="3">
    <source>
        <dbReference type="Proteomes" id="UP000092461"/>
    </source>
</evidence>
<organism evidence="2 3">
    <name type="scientific">Lutzomyia longipalpis</name>
    <name type="common">Sand fly</name>
    <dbReference type="NCBI Taxonomy" id="7200"/>
    <lineage>
        <taxon>Eukaryota</taxon>
        <taxon>Metazoa</taxon>
        <taxon>Ecdysozoa</taxon>
        <taxon>Arthropoda</taxon>
        <taxon>Hexapoda</taxon>
        <taxon>Insecta</taxon>
        <taxon>Pterygota</taxon>
        <taxon>Neoptera</taxon>
        <taxon>Endopterygota</taxon>
        <taxon>Diptera</taxon>
        <taxon>Nematocera</taxon>
        <taxon>Psychodoidea</taxon>
        <taxon>Psychodidae</taxon>
        <taxon>Lutzomyia</taxon>
        <taxon>Lutzomyia</taxon>
    </lineage>
</organism>
<feature type="compositionally biased region" description="Polar residues" evidence="1">
    <location>
        <begin position="121"/>
        <end position="150"/>
    </location>
</feature>
<evidence type="ECO:0000256" key="1">
    <source>
        <dbReference type="SAM" id="MobiDB-lite"/>
    </source>
</evidence>
<dbReference type="EnsemblMetazoa" id="LLOJ003519-RA">
    <property type="protein sequence ID" value="LLOJ003519-PA"/>
    <property type="gene ID" value="LLOJ003519"/>
</dbReference>
<protein>
    <submittedName>
        <fullName evidence="2">Uncharacterized protein</fullName>
    </submittedName>
</protein>
<sequence length="261" mass="28037">MSQSTSAPISCSICNGTDRVMKNPNSKLRTVLFNNFDEYKGGSVCFACYTVAQKRHREKGNRALDDSLDRIVMKATPEVMKLQKRTEKPPEKEKNDSSHSSTSSNRALADILNDPPAISVSGRQSSSPGNLSEHSQGQLSPSQAARSTQPDPSPRTSPIPPSSASSSSSNPTTPTSAISHISDNSRPEATQMPLPSTSSPKDSSAEFRTQTPTLRNTSAAPMPKRPRLRGDADSDQVVRRMVDNIRSATAGVNKISRNNGG</sequence>
<dbReference type="VEuPathDB" id="VectorBase:LLOJ003519"/>
<evidence type="ECO:0000313" key="2">
    <source>
        <dbReference type="EnsemblMetazoa" id="LLOJ003519-PA"/>
    </source>
</evidence>
<keyword evidence="3" id="KW-1185">Reference proteome</keyword>
<feature type="compositionally biased region" description="Low complexity" evidence="1">
    <location>
        <begin position="162"/>
        <end position="179"/>
    </location>
</feature>
<dbReference type="EMBL" id="AJWK01011218">
    <property type="status" value="NOT_ANNOTATED_CDS"/>
    <property type="molecule type" value="Genomic_DNA"/>
</dbReference>
<dbReference type="Proteomes" id="UP000092461">
    <property type="component" value="Unassembled WGS sequence"/>
</dbReference>
<feature type="compositionally biased region" description="Basic and acidic residues" evidence="1">
    <location>
        <begin position="228"/>
        <end position="237"/>
    </location>
</feature>
<accession>A0A1B0ETN7</accession>
<dbReference type="AlphaFoldDB" id="A0A1B0ETN7"/>
<feature type="region of interest" description="Disordered" evidence="1">
    <location>
        <begin position="76"/>
        <end position="237"/>
    </location>
</feature>
<proteinExistence type="predicted"/>
<reference evidence="2" key="1">
    <citation type="submission" date="2020-05" db="UniProtKB">
        <authorList>
            <consortium name="EnsemblMetazoa"/>
        </authorList>
    </citation>
    <scope>IDENTIFICATION</scope>
    <source>
        <strain evidence="2">Jacobina</strain>
    </source>
</reference>
<feature type="compositionally biased region" description="Pro residues" evidence="1">
    <location>
        <begin position="151"/>
        <end position="161"/>
    </location>
</feature>
<feature type="compositionally biased region" description="Basic and acidic residues" evidence="1">
    <location>
        <begin position="84"/>
        <end position="97"/>
    </location>
</feature>
<feature type="compositionally biased region" description="Polar residues" evidence="1">
    <location>
        <begin position="181"/>
        <end position="219"/>
    </location>
</feature>
<dbReference type="VEuPathDB" id="VectorBase:LLONM1_011534"/>
<name>A0A1B0ETN7_LUTLO</name>